<dbReference type="RefSeq" id="WP_094453809.1">
    <property type="nucleotide sequence ID" value="NZ_NOXU01000020.1"/>
</dbReference>
<keyword evidence="1" id="KW-1133">Transmembrane helix</keyword>
<keyword evidence="1" id="KW-0812">Transmembrane</keyword>
<dbReference type="Proteomes" id="UP000216998">
    <property type="component" value="Unassembled WGS sequence"/>
</dbReference>
<feature type="transmembrane region" description="Helical" evidence="1">
    <location>
        <begin position="20"/>
        <end position="38"/>
    </location>
</feature>
<reference evidence="2 3" key="1">
    <citation type="submission" date="2017-07" db="EMBL/GenBank/DDBJ databases">
        <title>Niveispirillum cyanobacteriorum sp. nov., isolated from cyanobacterial aggregates in a eutrophic lake.</title>
        <authorList>
            <person name="Cai H."/>
        </authorList>
    </citation>
    <scope>NUCLEOTIDE SEQUENCE [LARGE SCALE GENOMIC DNA]</scope>
    <source>
        <strain evidence="3">TH1-14</strain>
    </source>
</reference>
<evidence type="ECO:0000256" key="1">
    <source>
        <dbReference type="SAM" id="Phobius"/>
    </source>
</evidence>
<name>A0A255Z5Y7_9PROT</name>
<dbReference type="EMBL" id="NOXU01000020">
    <property type="protein sequence ID" value="OYQ36859.1"/>
    <property type="molecule type" value="Genomic_DNA"/>
</dbReference>
<evidence type="ECO:0000313" key="3">
    <source>
        <dbReference type="Proteomes" id="UP000216998"/>
    </source>
</evidence>
<accession>A0A255Z5Y7</accession>
<gene>
    <name evidence="2" type="ORF">CHU95_03570</name>
</gene>
<comment type="caution">
    <text evidence="2">The sequence shown here is derived from an EMBL/GenBank/DDBJ whole genome shotgun (WGS) entry which is preliminary data.</text>
</comment>
<organism evidence="2 3">
    <name type="scientific">Niveispirillum lacus</name>
    <dbReference type="NCBI Taxonomy" id="1981099"/>
    <lineage>
        <taxon>Bacteria</taxon>
        <taxon>Pseudomonadati</taxon>
        <taxon>Pseudomonadota</taxon>
        <taxon>Alphaproteobacteria</taxon>
        <taxon>Rhodospirillales</taxon>
        <taxon>Azospirillaceae</taxon>
        <taxon>Niveispirillum</taxon>
    </lineage>
</organism>
<sequence length="206" mass="22541">MATLTEWLAVNNQLSGWAQALATLITGPLAILAAWLAFRGARMQADAVLETQRLQQAMALARGLQAEAMDSFVRLTATKHRLEEADPREELADVVVPLDLGFYEANLGQIGLLQPDDVHVVMSVFKRAVKYQSELEGLLAKSPTVGQTARLTSLSKLMLSLVRDMHLAYVGLSISAGSTHEAALAQIKALEEDAEEYQRERRSLKG</sequence>
<keyword evidence="1" id="KW-0472">Membrane</keyword>
<evidence type="ECO:0000313" key="2">
    <source>
        <dbReference type="EMBL" id="OYQ36859.1"/>
    </source>
</evidence>
<keyword evidence="3" id="KW-1185">Reference proteome</keyword>
<proteinExistence type="predicted"/>
<dbReference type="AlphaFoldDB" id="A0A255Z5Y7"/>
<protein>
    <submittedName>
        <fullName evidence="2">Uncharacterized protein</fullName>
    </submittedName>
</protein>